<evidence type="ECO:0000256" key="16">
    <source>
        <dbReference type="ARBA" id="ARBA00022842"/>
    </source>
</evidence>
<evidence type="ECO:0000256" key="3">
    <source>
        <dbReference type="ARBA" id="ARBA00001946"/>
    </source>
</evidence>
<evidence type="ECO:0000256" key="20">
    <source>
        <dbReference type="ARBA" id="ARBA00035116"/>
    </source>
</evidence>
<keyword evidence="9" id="KW-0479">Metal-binding</keyword>
<dbReference type="Gene3D" id="3.30.160.20">
    <property type="match status" value="1"/>
</dbReference>
<protein>
    <recommendedName>
        <fullName evidence="5">ribonuclease III</fullName>
        <ecNumber evidence="5">3.1.26.3</ecNumber>
    </recommendedName>
</protein>
<keyword evidence="12" id="KW-0255">Endonuclease</keyword>
<feature type="domain" description="Helicase ATP-binding" evidence="25">
    <location>
        <begin position="45"/>
        <end position="224"/>
    </location>
</feature>
<dbReference type="Pfam" id="PF20931">
    <property type="entry name" value="Dicer_platform"/>
    <property type="match status" value="1"/>
</dbReference>
<dbReference type="GO" id="GO:0004530">
    <property type="term" value="F:deoxyribonuclease I activity"/>
    <property type="evidence" value="ECO:0007669"/>
    <property type="project" value="TreeGrafter"/>
</dbReference>
<feature type="compositionally biased region" description="Basic and acidic residues" evidence="22">
    <location>
        <begin position="399"/>
        <end position="416"/>
    </location>
</feature>
<dbReference type="PANTHER" id="PTHR14950:SF37">
    <property type="entry name" value="ENDORIBONUCLEASE DICER"/>
    <property type="match status" value="1"/>
</dbReference>
<evidence type="ECO:0000259" key="27">
    <source>
        <dbReference type="PROSITE" id="PS51327"/>
    </source>
</evidence>
<proteinExistence type="evidence at transcript level"/>
<feature type="compositionally biased region" description="Acidic residues" evidence="22">
    <location>
        <begin position="442"/>
        <end position="464"/>
    </location>
</feature>
<dbReference type="FunFam" id="2.170.260.10:FF:000002">
    <property type="entry name" value="Putative Endoribonuclease Dicer"/>
    <property type="match status" value="1"/>
</dbReference>
<keyword evidence="15" id="KW-0067">ATP-binding</keyword>
<dbReference type="InterPro" id="IPR003100">
    <property type="entry name" value="PAZ_dom"/>
</dbReference>
<dbReference type="InterPro" id="IPR036085">
    <property type="entry name" value="PAZ_dom_sf"/>
</dbReference>
<evidence type="ECO:0000256" key="9">
    <source>
        <dbReference type="ARBA" id="ARBA00022723"/>
    </source>
</evidence>
<dbReference type="GO" id="GO:0006309">
    <property type="term" value="P:apoptotic DNA fragmentation"/>
    <property type="evidence" value="ECO:0007669"/>
    <property type="project" value="TreeGrafter"/>
</dbReference>
<dbReference type="InterPro" id="IPR036389">
    <property type="entry name" value="RNase_III_sf"/>
</dbReference>
<organism evidence="28">
    <name type="scientific">Hemicentrotus pulcherrimus</name>
    <name type="common">Sea urchin</name>
    <name type="synonym">Strongylocentrotus pulcherrimus</name>
    <dbReference type="NCBI Taxonomy" id="7650"/>
    <lineage>
        <taxon>Eukaryota</taxon>
        <taxon>Metazoa</taxon>
        <taxon>Echinodermata</taxon>
        <taxon>Eleutherozoa</taxon>
        <taxon>Echinozoa</taxon>
        <taxon>Echinoidea</taxon>
        <taxon>Euechinoidea</taxon>
        <taxon>Echinacea</taxon>
        <taxon>Camarodonta</taxon>
        <taxon>Echinidea</taxon>
        <taxon>Strongylocentrotidae</taxon>
        <taxon>Hemicentrotus</taxon>
    </lineage>
</organism>
<evidence type="ECO:0000256" key="7">
    <source>
        <dbReference type="ARBA" id="ARBA00022553"/>
    </source>
</evidence>
<dbReference type="InterPro" id="IPR044441">
    <property type="entry name" value="DICER_DSRM"/>
</dbReference>
<keyword evidence="6" id="KW-0963">Cytoplasm</keyword>
<feature type="region of interest" description="Disordered" evidence="22">
    <location>
        <begin position="1354"/>
        <end position="1373"/>
    </location>
</feature>
<feature type="region of interest" description="Disordered" evidence="22">
    <location>
        <begin position="399"/>
        <end position="469"/>
    </location>
</feature>
<sequence length="1816" mass="206445">MDEPSSSPMGLEVIDVETPGGSSVTSQKEYTPILSFTPRHYQLELLETALEQNTTVCLQSGTEKTFLAVMLIKELSGSVRLRLEDGGKRTIFLVNSESYLSEYGNVIHTHTDLNVKEYRNREKMISWDKTRWQDEIEHCHVAVMDSEIFLKLLQMSYVGLSMFNLLILDECHHTLQHLHPYHQIMLAFNQCPRDDRPRILGLTESILKGDFKPCALEKHIDMLETSLQSTAKIATNLTSISKYGTKPKEAVIVCRKYEDCVELVSKLSKLLTDGLDQLNQFEYSFKARDFEGELVDCKRDPVLPARQALMECLSTLTTIGPLGVKILIPMLVRELLKLEKHEFLDVHLLFLQHATTQLRMVERICDNALREGGNFYDLKFLTPKVRRLLEVLAGFKPKEVSPEEKAQQSTNRERSNKFASRRKAQRSHRDIKNPRWRPIVQEDQDEDEVSDEEEEEEEEDEDDVGLQQTGRSTTNLCGIIFVEQRYTAVVMSRLFKKLSKRDPNLHFLLCSCIAIGSGRLGTTKKSAIQVQNQRRKHEEVLRKFRRREVNVLVATSSVEDGVELPRCNGCNLVVRFDRPASYQSYMQSKAKARAPTSHYLMLIYEPDVQLFLSDVQCYQEFERVLNRKSKGKTQPQEEVLDLLKADKQMPAYIPKNEEGSPRASMTTAIQIINRYCAKLPSDVFTHLTASCKMQERKGDVSPEFQATLQLPINSPLRKPITGPWMKRKKWATMAVAVKAATILHKAGELNDYLQPMGKESILKATDNAFNHLFADGQTRPGTTKKRRYYDKEVAKCLQGCLPQADQPCYLYSVDMSLASPLPDILNIRERRLHRPEETQQCFGIITSKQIPKVPGFPVYTRAGELAVSITLESNEIRLSGAQIRRAQSFHGCMFSEVLRLDKPNLELNPEKSQANYLIVPLKEGPARGPSGGPSVIDWSFLEKVSLSSGHLDQPTQLPDYSQSQFEFSTDILADAVVTPIYRNIDQPQRYFMADILYDLPVTSPFPSEKYETFVDYYFERYDIQISNFQQPLVDVDCMSSRLNLLTPRYLNHKGKALPISTGQNKKGNLQKKQYLVPELCYIYPIPASLWRKAVCLPSILYRLNALLIAEELRVQVAEEAGIGLKTLPQEYPYPNLSFGWEGLDLEALEKQEKEAEEAARFEEDKDNAIHVEPKCNNNEQLKEKERAAELEVRTNKSEEHKVKEQLNPPSNSKKEQQSGGDISVNSTIESKEIFDDGNFHLDDDGNDPQMCLGPSPTIILQSLTMSNSSDGFNLERLEMLGDSFLKQAVTAYLYCTYPHLDEGKLSFLRSKQVSNFNLYCLGEKKALAHKMQVSLFDPSINWLPPCMLVKESSKPIPKEETETDPDAGFVIDTWDPSTVEGVDDFDDDDFDSDQCWEENSDDFSDEEIDETKAECPDDFFAREEKDKEQWSFSVGDPDDVPGLTYTGAKTQDLGSVPQLPYEIHTQHSMSDKSIADCVEALIGCYLVSCGFRSALLIMAWMGLDVLPAINDQSKKRNDQSSDLPAADLPVSCLYGYLKQPESPLLRSVPNAEDVLQQQLVGYDGFEKTINYRFKDRAYLLQAFTHSSYHRNSITDCYQRLEFLGDALLDYLITRHLYDHHTNLSPGALTDLRSALVNNTIFASLAVKFNFHKYFKAYTANMFQVIDNFVTFVDAKNEALGMDSQLKYSEMDGEQEESEDIEVPKALGDIFESVAGAIYLDSGMSLNAVWKVYYPMMKQQIEQYASDLPISPVRELLEMEPETARFGPPEKTIDGKTRVTVNVVGKGQFKGIGRNYHIAKATAARFALRHLKSQPKK</sequence>
<dbReference type="GO" id="GO:0046872">
    <property type="term" value="F:metal ion binding"/>
    <property type="evidence" value="ECO:0007669"/>
    <property type="project" value="UniProtKB-KW"/>
</dbReference>
<keyword evidence="7" id="KW-0597">Phosphoprotein</keyword>
<evidence type="ECO:0000259" key="26">
    <source>
        <dbReference type="PROSITE" id="PS51194"/>
    </source>
</evidence>
<feature type="region of interest" description="Disordered" evidence="22">
    <location>
        <begin position="1154"/>
        <end position="1222"/>
    </location>
</feature>
<dbReference type="EC" id="3.1.26.3" evidence="5"/>
<dbReference type="Pfam" id="PF03368">
    <property type="entry name" value="Dicer_dimer"/>
    <property type="match status" value="1"/>
</dbReference>
<evidence type="ECO:0000256" key="6">
    <source>
        <dbReference type="ARBA" id="ARBA00022490"/>
    </source>
</evidence>
<dbReference type="GO" id="GO:0005737">
    <property type="term" value="C:cytoplasm"/>
    <property type="evidence" value="ECO:0007669"/>
    <property type="project" value="UniProtKB-SubCell"/>
</dbReference>
<feature type="region of interest" description="Disordered" evidence="22">
    <location>
        <begin position="1"/>
        <end position="26"/>
    </location>
</feature>
<dbReference type="FunFam" id="3.40.50.300:FF:000588">
    <property type="entry name" value="Endoribonuclease Dicer isoform 1"/>
    <property type="match status" value="1"/>
</dbReference>
<evidence type="ECO:0000256" key="18">
    <source>
        <dbReference type="ARBA" id="ARBA00023158"/>
    </source>
</evidence>
<dbReference type="GO" id="GO:0016441">
    <property type="term" value="P:post-transcriptional gene silencing"/>
    <property type="evidence" value="ECO:0007669"/>
    <property type="project" value="UniProtKB-ARBA"/>
</dbReference>
<comment type="similarity">
    <text evidence="20 21">Belongs to the helicase family. Dicer subfamily.</text>
</comment>
<dbReference type="InterPro" id="IPR038248">
    <property type="entry name" value="Dicer_dimer_sf"/>
</dbReference>
<feature type="domain" description="Helicase C-terminal" evidence="26">
    <location>
        <begin position="465"/>
        <end position="640"/>
    </location>
</feature>
<dbReference type="PANTHER" id="PTHR14950">
    <property type="entry name" value="DICER-RELATED"/>
    <property type="match status" value="1"/>
</dbReference>
<reference evidence="28" key="1">
    <citation type="journal article" date="2010" name="Zool. Sci.">
        <title>Dicer is required for the normal development of sea urchin, Hemicentrotus pulcherrimus.</title>
        <authorList>
            <person name="Okamitsu Y."/>
            <person name="Yamamoto T."/>
            <person name="Fujii T."/>
            <person name="Ochiai H."/>
            <person name="Sakamoto N."/>
        </authorList>
    </citation>
    <scope>NUCLEOTIDE SEQUENCE</scope>
</reference>
<feature type="compositionally biased region" description="Basic and acidic residues" evidence="22">
    <location>
        <begin position="1180"/>
        <end position="1204"/>
    </location>
</feature>
<dbReference type="SUPFAM" id="SSF52540">
    <property type="entry name" value="P-loop containing nucleoside triphosphate hydrolases"/>
    <property type="match status" value="2"/>
</dbReference>
<dbReference type="GO" id="GO:0003677">
    <property type="term" value="F:DNA binding"/>
    <property type="evidence" value="ECO:0007669"/>
    <property type="project" value="InterPro"/>
</dbReference>
<comment type="subcellular location">
    <subcellularLocation>
        <location evidence="4">Cytoplasm</location>
    </subcellularLocation>
</comment>
<dbReference type="FunFam" id="1.10.1520.10:FF:000023">
    <property type="entry name" value="Endoribonuclease dcr-1"/>
    <property type="match status" value="1"/>
</dbReference>
<accession>D2KU68</accession>
<dbReference type="GO" id="GO:0030422">
    <property type="term" value="P:siRNA processing"/>
    <property type="evidence" value="ECO:0007669"/>
    <property type="project" value="InterPro"/>
</dbReference>
<dbReference type="Gene3D" id="3.30.160.380">
    <property type="entry name" value="Dicer dimerisation domain"/>
    <property type="match status" value="1"/>
</dbReference>
<evidence type="ECO:0000256" key="13">
    <source>
        <dbReference type="ARBA" id="ARBA00022801"/>
    </source>
</evidence>
<dbReference type="GO" id="GO:0004386">
    <property type="term" value="F:helicase activity"/>
    <property type="evidence" value="ECO:0007669"/>
    <property type="project" value="UniProtKB-KW"/>
</dbReference>
<evidence type="ECO:0000256" key="4">
    <source>
        <dbReference type="ARBA" id="ARBA00004496"/>
    </source>
</evidence>
<evidence type="ECO:0000256" key="17">
    <source>
        <dbReference type="ARBA" id="ARBA00022884"/>
    </source>
</evidence>
<dbReference type="InterPro" id="IPR006935">
    <property type="entry name" value="Helicase/UvrB_N"/>
</dbReference>
<keyword evidence="17 21" id="KW-0694">RNA-binding</keyword>
<evidence type="ECO:0000256" key="21">
    <source>
        <dbReference type="PROSITE-ProRule" id="PRU00657"/>
    </source>
</evidence>
<dbReference type="InterPro" id="IPR000999">
    <property type="entry name" value="RNase_III_dom"/>
</dbReference>
<dbReference type="GO" id="GO:0070578">
    <property type="term" value="C:RISC-loading complex"/>
    <property type="evidence" value="ECO:0007669"/>
    <property type="project" value="TreeGrafter"/>
</dbReference>
<keyword evidence="8" id="KW-0540">Nuclease</keyword>
<dbReference type="InterPro" id="IPR001650">
    <property type="entry name" value="Helicase_C-like"/>
</dbReference>
<dbReference type="GO" id="GO:0051239">
    <property type="term" value="P:regulation of multicellular organismal process"/>
    <property type="evidence" value="ECO:0007669"/>
    <property type="project" value="UniProtKB-ARBA"/>
</dbReference>
<evidence type="ECO:0000256" key="1">
    <source>
        <dbReference type="ARBA" id="ARBA00000109"/>
    </source>
</evidence>
<dbReference type="GO" id="GO:0004525">
    <property type="term" value="F:ribonuclease III activity"/>
    <property type="evidence" value="ECO:0007669"/>
    <property type="project" value="UniProtKB-EC"/>
</dbReference>
<keyword evidence="18" id="KW-0943">RNA-mediated gene silencing</keyword>
<dbReference type="Gene3D" id="2.170.260.10">
    <property type="entry name" value="paz domain"/>
    <property type="match status" value="1"/>
</dbReference>
<dbReference type="FunFam" id="3.30.160.20:FF:000015">
    <property type="entry name" value="endoribonuclease Dicer"/>
    <property type="match status" value="1"/>
</dbReference>
<evidence type="ECO:0000256" key="22">
    <source>
        <dbReference type="SAM" id="MobiDB-lite"/>
    </source>
</evidence>
<evidence type="ECO:0000259" key="23">
    <source>
        <dbReference type="PROSITE" id="PS50142"/>
    </source>
</evidence>
<dbReference type="PROSITE" id="PS51192">
    <property type="entry name" value="HELICASE_ATP_BIND_1"/>
    <property type="match status" value="1"/>
</dbReference>
<dbReference type="PROSITE" id="PS50142">
    <property type="entry name" value="RNASE_3_2"/>
    <property type="match status" value="2"/>
</dbReference>
<comment type="catalytic activity">
    <reaction evidence="1">
        <text>Endonucleolytic cleavage to 5'-phosphomonoester.</text>
        <dbReference type="EC" id="3.1.26.3"/>
    </reaction>
</comment>
<dbReference type="Pfam" id="PF00271">
    <property type="entry name" value="Helicase_C"/>
    <property type="match status" value="1"/>
</dbReference>
<dbReference type="SUPFAM" id="SSF69065">
    <property type="entry name" value="RNase III domain-like"/>
    <property type="match status" value="2"/>
</dbReference>
<dbReference type="InterPro" id="IPR048513">
    <property type="entry name" value="Dicer_PBD"/>
</dbReference>
<dbReference type="PROSITE" id="PS50821">
    <property type="entry name" value="PAZ"/>
    <property type="match status" value="1"/>
</dbReference>
<dbReference type="GO" id="GO:0031054">
    <property type="term" value="P:pre-miRNA processing"/>
    <property type="evidence" value="ECO:0007669"/>
    <property type="project" value="InterPro"/>
</dbReference>
<dbReference type="Pfam" id="PF20930">
    <property type="entry name" value="Dicer_PBD"/>
    <property type="match status" value="1"/>
</dbReference>
<feature type="compositionally biased region" description="Polar residues" evidence="22">
    <location>
        <begin position="1207"/>
        <end position="1222"/>
    </location>
</feature>
<keyword evidence="10" id="KW-0677">Repeat</keyword>
<evidence type="ECO:0000259" key="24">
    <source>
        <dbReference type="PROSITE" id="PS50821"/>
    </source>
</evidence>
<evidence type="ECO:0000256" key="8">
    <source>
        <dbReference type="ARBA" id="ARBA00022722"/>
    </source>
</evidence>
<gene>
    <name evidence="28" type="primary">HpDcr</name>
</gene>
<keyword evidence="16" id="KW-0460">Magnesium</keyword>
<dbReference type="Pfam" id="PF00636">
    <property type="entry name" value="Ribonuclease_3"/>
    <property type="match status" value="2"/>
</dbReference>
<evidence type="ECO:0000256" key="11">
    <source>
        <dbReference type="ARBA" id="ARBA00022741"/>
    </source>
</evidence>
<evidence type="ECO:0000256" key="15">
    <source>
        <dbReference type="ARBA" id="ARBA00022840"/>
    </source>
</evidence>
<dbReference type="InterPro" id="IPR027417">
    <property type="entry name" value="P-loop_NTPase"/>
</dbReference>
<dbReference type="Pfam" id="PF20932">
    <property type="entry name" value="Dicer_dsRBD"/>
    <property type="match status" value="1"/>
</dbReference>
<dbReference type="EMBL" id="AB459505">
    <property type="protein sequence ID" value="BAI63215.1"/>
    <property type="molecule type" value="mRNA"/>
</dbReference>
<dbReference type="Gene3D" id="3.40.50.300">
    <property type="entry name" value="P-loop containing nucleotide triphosphate hydrolases"/>
    <property type="match status" value="2"/>
</dbReference>
<name>D2KU68_HEMPU</name>
<evidence type="ECO:0000256" key="2">
    <source>
        <dbReference type="ARBA" id="ARBA00001936"/>
    </source>
</evidence>
<keyword evidence="13" id="KW-0378">Hydrolase</keyword>
<feature type="domain" description="Dicer dsRNA-binding fold" evidence="27">
    <location>
        <begin position="668"/>
        <end position="763"/>
    </location>
</feature>
<feature type="domain" description="RNase III" evidence="23">
    <location>
        <begin position="1562"/>
        <end position="1722"/>
    </location>
</feature>
<evidence type="ECO:0000256" key="10">
    <source>
        <dbReference type="ARBA" id="ARBA00022737"/>
    </source>
</evidence>
<dbReference type="Pfam" id="PF02170">
    <property type="entry name" value="PAZ"/>
    <property type="match status" value="1"/>
</dbReference>
<dbReference type="CDD" id="cd00593">
    <property type="entry name" value="RIBOc"/>
    <property type="match status" value="2"/>
</dbReference>
<feature type="domain" description="RNase III" evidence="23">
    <location>
        <begin position="1258"/>
        <end position="1334"/>
    </location>
</feature>
<dbReference type="SMART" id="SM00487">
    <property type="entry name" value="DEXDc"/>
    <property type="match status" value="1"/>
</dbReference>
<dbReference type="FunFam" id="3.40.50.300:FF:000628">
    <property type="entry name" value="Endoribonuclease Dicer"/>
    <property type="match status" value="1"/>
</dbReference>
<dbReference type="PROSITE" id="PS51327">
    <property type="entry name" value="DICER_DSRBF"/>
    <property type="match status" value="1"/>
</dbReference>
<evidence type="ECO:0000313" key="28">
    <source>
        <dbReference type="EMBL" id="BAI63215.1"/>
    </source>
</evidence>
<comment type="cofactor">
    <cofactor evidence="3">
        <name>Mg(2+)</name>
        <dbReference type="ChEBI" id="CHEBI:18420"/>
    </cofactor>
</comment>
<dbReference type="InterPro" id="IPR048512">
    <property type="entry name" value="Dicer_platform"/>
</dbReference>
<dbReference type="Pfam" id="PF04851">
    <property type="entry name" value="ResIII"/>
    <property type="match status" value="1"/>
</dbReference>
<dbReference type="PROSITE" id="PS00517">
    <property type="entry name" value="RNASE_3_1"/>
    <property type="match status" value="1"/>
</dbReference>
<evidence type="ECO:0000256" key="12">
    <source>
        <dbReference type="ARBA" id="ARBA00022759"/>
    </source>
</evidence>
<feature type="compositionally biased region" description="Basic and acidic residues" evidence="22">
    <location>
        <begin position="1154"/>
        <end position="1173"/>
    </location>
</feature>
<keyword evidence="11" id="KW-0547">Nucleotide-binding</keyword>
<dbReference type="CDD" id="cd10843">
    <property type="entry name" value="DSRM_DICER"/>
    <property type="match status" value="1"/>
</dbReference>
<dbReference type="SMART" id="SM00535">
    <property type="entry name" value="RIBOc"/>
    <property type="match status" value="2"/>
</dbReference>
<dbReference type="SUPFAM" id="SSF101690">
    <property type="entry name" value="PAZ domain"/>
    <property type="match status" value="1"/>
</dbReference>
<dbReference type="InterPro" id="IPR005034">
    <property type="entry name" value="Dicer_dimerisation"/>
</dbReference>
<evidence type="ECO:0000256" key="5">
    <source>
        <dbReference type="ARBA" id="ARBA00012177"/>
    </source>
</evidence>
<evidence type="ECO:0000256" key="14">
    <source>
        <dbReference type="ARBA" id="ARBA00022806"/>
    </source>
</evidence>
<feature type="domain" description="PAZ" evidence="24">
    <location>
        <begin position="939"/>
        <end position="1084"/>
    </location>
</feature>
<dbReference type="Gene3D" id="1.10.1520.10">
    <property type="entry name" value="Ribonuclease III domain"/>
    <property type="match status" value="2"/>
</dbReference>
<dbReference type="PROSITE" id="PS51194">
    <property type="entry name" value="HELICASE_CTER"/>
    <property type="match status" value="1"/>
</dbReference>
<dbReference type="GO" id="GO:0005634">
    <property type="term" value="C:nucleus"/>
    <property type="evidence" value="ECO:0007669"/>
    <property type="project" value="TreeGrafter"/>
</dbReference>
<dbReference type="GO" id="GO:0003723">
    <property type="term" value="F:RNA binding"/>
    <property type="evidence" value="ECO:0007669"/>
    <property type="project" value="UniProtKB-UniRule"/>
</dbReference>
<keyword evidence="19" id="KW-0464">Manganese</keyword>
<dbReference type="GO" id="GO:0005524">
    <property type="term" value="F:ATP binding"/>
    <property type="evidence" value="ECO:0007669"/>
    <property type="project" value="UniProtKB-KW"/>
</dbReference>
<comment type="cofactor">
    <cofactor evidence="2">
        <name>Mn(2+)</name>
        <dbReference type="ChEBI" id="CHEBI:29035"/>
    </cofactor>
</comment>
<evidence type="ECO:0000259" key="25">
    <source>
        <dbReference type="PROSITE" id="PS51192"/>
    </source>
</evidence>
<dbReference type="InterPro" id="IPR014720">
    <property type="entry name" value="dsRBD_dom"/>
</dbReference>
<dbReference type="SMART" id="SM00358">
    <property type="entry name" value="DSRM"/>
    <property type="match status" value="1"/>
</dbReference>
<keyword evidence="14" id="KW-0347">Helicase</keyword>
<dbReference type="FunFam" id="1.10.1520.10:FF:000005">
    <property type="entry name" value="Putative endoribonuclease dicer"/>
    <property type="match status" value="1"/>
</dbReference>
<dbReference type="SMART" id="SM00949">
    <property type="entry name" value="PAZ"/>
    <property type="match status" value="1"/>
</dbReference>
<evidence type="ECO:0000256" key="19">
    <source>
        <dbReference type="ARBA" id="ARBA00023211"/>
    </source>
</evidence>
<dbReference type="InterPro" id="IPR014001">
    <property type="entry name" value="Helicase_ATP-bd"/>
</dbReference>